<evidence type="ECO:0000313" key="1">
    <source>
        <dbReference type="EMBL" id="CAB4124105.1"/>
    </source>
</evidence>
<gene>
    <name evidence="2" type="ORF">UFOVP34_85</name>
    <name evidence="1" type="ORF">UFOVP51_21</name>
</gene>
<name>A0A6J5KSG9_9CAUD</name>
<dbReference type="EMBL" id="LR797816">
    <property type="protein sequence ID" value="CAB4241125.1"/>
    <property type="molecule type" value="Genomic_DNA"/>
</dbReference>
<sequence length="160" mass="18453">MILKIEIVNPYKTGKRWKNVVPEKDILITNLGFGNGTGYSIVAFRCSQKGSRLFLGIERVGCFSFPSNNFIHPNYAAQKLNLCLADASNIADWLNAQLDIEAEEFGHYNDALCIDRETEKEERDNFIKIFLDAQTPEDRDYYIENPHELEEIIYIIKELT</sequence>
<reference evidence="1" key="1">
    <citation type="submission" date="2020-04" db="EMBL/GenBank/DDBJ databases">
        <authorList>
            <person name="Chiriac C."/>
            <person name="Salcher M."/>
            <person name="Ghai R."/>
            <person name="Kavagutti S V."/>
        </authorList>
    </citation>
    <scope>NUCLEOTIDE SEQUENCE</scope>
</reference>
<accession>A0A6J5KSG9</accession>
<protein>
    <submittedName>
        <fullName evidence="1">Uncharacterized protein</fullName>
    </submittedName>
</protein>
<proteinExistence type="predicted"/>
<organism evidence="1">
    <name type="scientific">uncultured Caudovirales phage</name>
    <dbReference type="NCBI Taxonomy" id="2100421"/>
    <lineage>
        <taxon>Viruses</taxon>
        <taxon>Duplodnaviria</taxon>
        <taxon>Heunggongvirae</taxon>
        <taxon>Uroviricota</taxon>
        <taxon>Caudoviricetes</taxon>
        <taxon>Peduoviridae</taxon>
        <taxon>Maltschvirus</taxon>
        <taxon>Maltschvirus maltsch</taxon>
    </lineage>
</organism>
<dbReference type="EMBL" id="LR796177">
    <property type="protein sequence ID" value="CAB4124105.1"/>
    <property type="molecule type" value="Genomic_DNA"/>
</dbReference>
<evidence type="ECO:0000313" key="2">
    <source>
        <dbReference type="EMBL" id="CAB4241125.1"/>
    </source>
</evidence>